<gene>
    <name evidence="1" type="ORF">FPR_22690</name>
</gene>
<dbReference type="HOGENOM" id="CLU_2368681_0_0_9"/>
<dbReference type="Proteomes" id="UP000007059">
    <property type="component" value="Chromosome"/>
</dbReference>
<dbReference type="RefSeq" id="WP_015537969.1">
    <property type="nucleotide sequence ID" value="NC_021020.1"/>
</dbReference>
<reference evidence="1 2" key="1">
    <citation type="submission" date="2010-03" db="EMBL/GenBank/DDBJ databases">
        <title>The genome sequence of Faecalibacterium prausnitzii SL3/3.</title>
        <authorList>
            <consortium name="metaHIT consortium -- http://www.metahit.eu/"/>
            <person name="Pajon A."/>
            <person name="Turner K."/>
            <person name="Parkhill J."/>
            <person name="Duncan S."/>
            <person name="Flint H."/>
        </authorList>
    </citation>
    <scope>NUCLEOTIDE SEQUENCE [LARGE SCALE GENOMIC DNA]</scope>
    <source>
        <strain evidence="1 2">SL3/3</strain>
    </source>
</reference>
<dbReference type="AlphaFoldDB" id="D4KC85"/>
<dbReference type="EMBL" id="FP929046">
    <property type="protein sequence ID" value="CBL02448.1"/>
    <property type="molecule type" value="Genomic_DNA"/>
</dbReference>
<sequence length="95" mass="11249">MRNLSKQSRKKIFDLIKRDCTFVGSYDLEHSEESVLTYLPKPGTQIHKDVEEVRVIKNRKTGNWVESVVDVRWYYGMTCADAEMIERKYQCKSNK</sequence>
<protein>
    <submittedName>
        <fullName evidence="1">Uncharacterized protein</fullName>
    </submittedName>
</protein>
<organism evidence="1 2">
    <name type="scientific">Faecalibacterium prausnitzii SL3/3</name>
    <dbReference type="NCBI Taxonomy" id="657322"/>
    <lineage>
        <taxon>Bacteria</taxon>
        <taxon>Bacillati</taxon>
        <taxon>Bacillota</taxon>
        <taxon>Clostridia</taxon>
        <taxon>Eubacteriales</taxon>
        <taxon>Oscillospiraceae</taxon>
        <taxon>Faecalibacterium</taxon>
    </lineage>
</organism>
<evidence type="ECO:0000313" key="1">
    <source>
        <dbReference type="EMBL" id="CBL02448.1"/>
    </source>
</evidence>
<dbReference type="KEGG" id="fpa:FPR_22690"/>
<evidence type="ECO:0000313" key="2">
    <source>
        <dbReference type="Proteomes" id="UP000007059"/>
    </source>
</evidence>
<name>D4KC85_9FIRM</name>
<accession>D4KC85</accession>
<proteinExistence type="predicted"/>
<reference evidence="1 2" key="2">
    <citation type="submission" date="2010-03" db="EMBL/GenBank/DDBJ databases">
        <authorList>
            <person name="Pajon A."/>
        </authorList>
    </citation>
    <scope>NUCLEOTIDE SEQUENCE [LARGE SCALE GENOMIC DNA]</scope>
    <source>
        <strain evidence="1 2">SL3/3</strain>
    </source>
</reference>